<feature type="transmembrane region" description="Helical" evidence="2">
    <location>
        <begin position="311"/>
        <end position="330"/>
    </location>
</feature>
<keyword evidence="2" id="KW-0472">Membrane</keyword>
<keyword evidence="5" id="KW-1185">Reference proteome</keyword>
<protein>
    <submittedName>
        <fullName evidence="4">Uncharacterized protein</fullName>
    </submittedName>
</protein>
<organism evidence="4 5">
    <name type="scientific">Cercophora newfieldiana</name>
    <dbReference type="NCBI Taxonomy" id="92897"/>
    <lineage>
        <taxon>Eukaryota</taxon>
        <taxon>Fungi</taxon>
        <taxon>Dikarya</taxon>
        <taxon>Ascomycota</taxon>
        <taxon>Pezizomycotina</taxon>
        <taxon>Sordariomycetes</taxon>
        <taxon>Sordariomycetidae</taxon>
        <taxon>Sordariales</taxon>
        <taxon>Lasiosphaeriaceae</taxon>
        <taxon>Cercophora</taxon>
    </lineage>
</organism>
<feature type="transmembrane region" description="Helical" evidence="2">
    <location>
        <begin position="228"/>
        <end position="247"/>
    </location>
</feature>
<proteinExistence type="predicted"/>
<reference evidence="4" key="1">
    <citation type="submission" date="2023-06" db="EMBL/GenBank/DDBJ databases">
        <title>Genome-scale phylogeny and comparative genomics of the fungal order Sordariales.</title>
        <authorList>
            <consortium name="Lawrence Berkeley National Laboratory"/>
            <person name="Hensen N."/>
            <person name="Bonometti L."/>
            <person name="Westerberg I."/>
            <person name="Brannstrom I.O."/>
            <person name="Guillou S."/>
            <person name="Cros-Aarteil S."/>
            <person name="Calhoun S."/>
            <person name="Haridas S."/>
            <person name="Kuo A."/>
            <person name="Mondo S."/>
            <person name="Pangilinan J."/>
            <person name="Riley R."/>
            <person name="Labutti K."/>
            <person name="Andreopoulos B."/>
            <person name="Lipzen A."/>
            <person name="Chen C."/>
            <person name="Yanf M."/>
            <person name="Daum C."/>
            <person name="Ng V."/>
            <person name="Clum A."/>
            <person name="Steindorff A."/>
            <person name="Ohm R."/>
            <person name="Martin F."/>
            <person name="Silar P."/>
            <person name="Natvig D."/>
            <person name="Lalanne C."/>
            <person name="Gautier V."/>
            <person name="Ament-Velasquez S.L."/>
            <person name="Kruys A."/>
            <person name="Hutchinson M.I."/>
            <person name="Powell A.J."/>
            <person name="Barry K."/>
            <person name="Miller A.N."/>
            <person name="Grigoriev I.V."/>
            <person name="Debuchy R."/>
            <person name="Gladieux P."/>
            <person name="Thoren M.H."/>
            <person name="Johannesson H."/>
        </authorList>
    </citation>
    <scope>NUCLEOTIDE SEQUENCE</scope>
    <source>
        <strain evidence="4">SMH2532-1</strain>
    </source>
</reference>
<keyword evidence="2" id="KW-0812">Transmembrane</keyword>
<comment type="caution">
    <text evidence="4">The sequence shown here is derived from an EMBL/GenBank/DDBJ whole genome shotgun (WGS) entry which is preliminary data.</text>
</comment>
<feature type="transmembrane region" description="Helical" evidence="2">
    <location>
        <begin position="51"/>
        <end position="72"/>
    </location>
</feature>
<keyword evidence="2" id="KW-1133">Transmembrane helix</keyword>
<sequence>MPHQWSLPLITLLLTTLPSAYAQSPPEPESRPNSNSDSASSTADRVDTAGFWLGFVLIFIISLIETLAAIIWTRFRVTSDGIHPCELSARICGREIYVIPIDADTAEDIAKNGLSSGIYSGHTSSLTQSGADASGYGIVTSHSQSADGCSTCGGWERRRSHTYCGVMECVVDQFFGIGLVPTLLIRRFSPTMGVSAPAGLVKNIKELVVSAGVGKGAGRGKGWIVEHAVHLVVGLADLGLGLAGLALNPEALQKLYDIIKDPAASMTFEGYLTLFLLSWLVGAALLICMIPLRSQRRSIQIFGWPGKIGKAVVMLVNAAMFGIGCWKIDVARREGTQWTPMLSYWIGGASAISFAPLGFELFHAFGVVGLILMMKHTFS</sequence>
<evidence type="ECO:0000313" key="4">
    <source>
        <dbReference type="EMBL" id="KAK0644251.1"/>
    </source>
</evidence>
<keyword evidence="3" id="KW-0732">Signal</keyword>
<feature type="transmembrane region" description="Helical" evidence="2">
    <location>
        <begin position="270"/>
        <end position="290"/>
    </location>
</feature>
<evidence type="ECO:0000256" key="1">
    <source>
        <dbReference type="SAM" id="MobiDB-lite"/>
    </source>
</evidence>
<feature type="transmembrane region" description="Helical" evidence="2">
    <location>
        <begin position="342"/>
        <end position="373"/>
    </location>
</feature>
<name>A0AA39Y1F8_9PEZI</name>
<feature type="region of interest" description="Disordered" evidence="1">
    <location>
        <begin position="21"/>
        <end position="41"/>
    </location>
</feature>
<feature type="compositionally biased region" description="Low complexity" evidence="1">
    <location>
        <begin position="31"/>
        <end position="41"/>
    </location>
</feature>
<feature type="chain" id="PRO_5041346530" evidence="3">
    <location>
        <begin position="23"/>
        <end position="379"/>
    </location>
</feature>
<dbReference type="AlphaFoldDB" id="A0AA39Y1F8"/>
<evidence type="ECO:0000313" key="5">
    <source>
        <dbReference type="Proteomes" id="UP001174936"/>
    </source>
</evidence>
<evidence type="ECO:0000256" key="2">
    <source>
        <dbReference type="SAM" id="Phobius"/>
    </source>
</evidence>
<feature type="signal peptide" evidence="3">
    <location>
        <begin position="1"/>
        <end position="22"/>
    </location>
</feature>
<dbReference type="EMBL" id="JAULSV010000005">
    <property type="protein sequence ID" value="KAK0644251.1"/>
    <property type="molecule type" value="Genomic_DNA"/>
</dbReference>
<dbReference type="Proteomes" id="UP001174936">
    <property type="component" value="Unassembled WGS sequence"/>
</dbReference>
<evidence type="ECO:0000256" key="3">
    <source>
        <dbReference type="SAM" id="SignalP"/>
    </source>
</evidence>
<gene>
    <name evidence="4" type="ORF">B0T16DRAFT_417391</name>
</gene>
<accession>A0AA39Y1F8</accession>